<dbReference type="OrthoDB" id="3251785at2"/>
<name>A0A5R8YH57_9ACTN</name>
<comment type="caution">
    <text evidence="4">The sequence shown here is derived from an EMBL/GenBank/DDBJ whole genome shotgun (WGS) entry which is preliminary data.</text>
</comment>
<feature type="domain" description="Gfo/Idh/MocA-like oxidoreductase N-terminal" evidence="2">
    <location>
        <begin position="4"/>
        <end position="119"/>
    </location>
</feature>
<dbReference type="Pfam" id="PF01408">
    <property type="entry name" value="GFO_IDH_MocA"/>
    <property type="match status" value="1"/>
</dbReference>
<reference evidence="4" key="1">
    <citation type="submission" date="2019-05" db="EMBL/GenBank/DDBJ databases">
        <title>Isolation, diversity and antifungal activity of Actinobacteria from wheat.</title>
        <authorList>
            <person name="Yu B."/>
        </authorList>
    </citation>
    <scope>NUCLEOTIDE SEQUENCE [LARGE SCALE GENOMIC DNA]</scope>
    <source>
        <strain evidence="4">NEAU-HEGS1-5</strain>
    </source>
</reference>
<accession>A0A5R8YH57</accession>
<keyword evidence="1" id="KW-0560">Oxidoreductase</keyword>
<feature type="domain" description="GFO/IDH/MocA-like oxidoreductase" evidence="3">
    <location>
        <begin position="141"/>
        <end position="236"/>
    </location>
</feature>
<keyword evidence="5" id="KW-1185">Reference proteome</keyword>
<dbReference type="PANTHER" id="PTHR43818">
    <property type="entry name" value="BCDNA.GH03377"/>
    <property type="match status" value="1"/>
</dbReference>
<dbReference type="InterPro" id="IPR000683">
    <property type="entry name" value="Gfo/Idh/MocA-like_OxRdtase_N"/>
</dbReference>
<organism evidence="4 5">
    <name type="scientific">Microbispora triticiradicis</name>
    <dbReference type="NCBI Taxonomy" id="2200763"/>
    <lineage>
        <taxon>Bacteria</taxon>
        <taxon>Bacillati</taxon>
        <taxon>Actinomycetota</taxon>
        <taxon>Actinomycetes</taxon>
        <taxon>Streptosporangiales</taxon>
        <taxon>Streptosporangiaceae</taxon>
        <taxon>Microbispora</taxon>
    </lineage>
</organism>
<dbReference type="AlphaFoldDB" id="A0A5R8YH57"/>
<dbReference type="InterPro" id="IPR036291">
    <property type="entry name" value="NAD(P)-bd_dom_sf"/>
</dbReference>
<evidence type="ECO:0000256" key="1">
    <source>
        <dbReference type="ARBA" id="ARBA00023002"/>
    </source>
</evidence>
<protein>
    <submittedName>
        <fullName evidence="4">Gfo/Idh/MocA family oxidoreductase</fullName>
    </submittedName>
</protein>
<evidence type="ECO:0000313" key="5">
    <source>
        <dbReference type="Proteomes" id="UP000309033"/>
    </source>
</evidence>
<dbReference type="Gene3D" id="3.30.360.10">
    <property type="entry name" value="Dihydrodipicolinate Reductase, domain 2"/>
    <property type="match status" value="1"/>
</dbReference>
<dbReference type="InterPro" id="IPR055170">
    <property type="entry name" value="GFO_IDH_MocA-like_dom"/>
</dbReference>
<dbReference type="InterPro" id="IPR050463">
    <property type="entry name" value="Gfo/Idh/MocA_oxidrdct_glycsds"/>
</dbReference>
<dbReference type="SUPFAM" id="SSF55347">
    <property type="entry name" value="Glyceraldehyde-3-phosphate dehydrogenase-like, C-terminal domain"/>
    <property type="match status" value="1"/>
</dbReference>
<dbReference type="Pfam" id="PF22725">
    <property type="entry name" value="GFO_IDH_MocA_C3"/>
    <property type="match status" value="1"/>
</dbReference>
<evidence type="ECO:0000259" key="3">
    <source>
        <dbReference type="Pfam" id="PF22725"/>
    </source>
</evidence>
<dbReference type="GO" id="GO:0000166">
    <property type="term" value="F:nucleotide binding"/>
    <property type="evidence" value="ECO:0007669"/>
    <property type="project" value="InterPro"/>
</dbReference>
<dbReference type="Proteomes" id="UP000309033">
    <property type="component" value="Unassembled WGS sequence"/>
</dbReference>
<evidence type="ECO:0000259" key="2">
    <source>
        <dbReference type="Pfam" id="PF01408"/>
    </source>
</evidence>
<evidence type="ECO:0000313" key="4">
    <source>
        <dbReference type="EMBL" id="TLP50923.1"/>
    </source>
</evidence>
<gene>
    <name evidence="4" type="ORF">FED44_34790</name>
</gene>
<dbReference type="Gene3D" id="3.40.50.720">
    <property type="entry name" value="NAD(P)-binding Rossmann-like Domain"/>
    <property type="match status" value="1"/>
</dbReference>
<dbReference type="EMBL" id="VANP01000025">
    <property type="protein sequence ID" value="TLP50923.1"/>
    <property type="molecule type" value="Genomic_DNA"/>
</dbReference>
<dbReference type="GO" id="GO:0016491">
    <property type="term" value="F:oxidoreductase activity"/>
    <property type="evidence" value="ECO:0007669"/>
    <property type="project" value="UniProtKB-KW"/>
</dbReference>
<proteinExistence type="predicted"/>
<dbReference type="SUPFAM" id="SSF51735">
    <property type="entry name" value="NAD(P)-binding Rossmann-fold domains"/>
    <property type="match status" value="1"/>
</dbReference>
<sequence>MRELRIGVIGLGVISRFYLAALPGRADMRLTAVCDLREEAMTGFGPEVERYLDHRTMLGRGVVDAVVVNVPNDLHAPICRAALEAGVAVCVEKPIATDHEDALELQRLSAKTGVPLFTAFHRRYNSNVLALLPDDAGAPAVESVTVRYYERIEEHVGDDGWYLDPGRCGGGCLADNGPNAVDLVRLFLGDVGVTRSDVSYDESGVDRQATVELRAPSGATAAVLLDWSYEHGELKDVTVGYADGSERRADMLAGYSVFKSSLFHEYAGVLEDFARAARGPGGADPHGVAALELVLTAYELASEHS</sequence>
<dbReference type="PANTHER" id="PTHR43818:SF11">
    <property type="entry name" value="BCDNA.GH03377"/>
    <property type="match status" value="1"/>
</dbReference>